<dbReference type="CDD" id="cd07990">
    <property type="entry name" value="LPLAT_LCLAT1-like"/>
    <property type="match status" value="1"/>
</dbReference>
<keyword evidence="2" id="KW-0378">Hydrolase</keyword>
<dbReference type="CDD" id="cd17982">
    <property type="entry name" value="DEXHc_DHX37"/>
    <property type="match status" value="1"/>
</dbReference>
<dbReference type="InterPro" id="IPR022591">
    <property type="entry name" value="TAF1_HAT_dom"/>
</dbReference>
<keyword evidence="12" id="KW-1185">Reference proteome</keyword>
<evidence type="ECO:0000256" key="8">
    <source>
        <dbReference type="SAM" id="Phobius"/>
    </source>
</evidence>
<evidence type="ECO:0000256" key="6">
    <source>
        <dbReference type="SAM" id="Coils"/>
    </source>
</evidence>
<feature type="region of interest" description="Disordered" evidence="7">
    <location>
        <begin position="537"/>
        <end position="588"/>
    </location>
</feature>
<keyword evidence="5" id="KW-0539">Nucleus</keyword>
<feature type="compositionally biased region" description="Polar residues" evidence="7">
    <location>
        <begin position="163"/>
        <end position="173"/>
    </location>
</feature>
<evidence type="ECO:0000256" key="5">
    <source>
        <dbReference type="ARBA" id="ARBA00023242"/>
    </source>
</evidence>
<feature type="region of interest" description="Disordered" evidence="7">
    <location>
        <begin position="47"/>
        <end position="174"/>
    </location>
</feature>
<protein>
    <submittedName>
        <fullName evidence="11">Uncharacterized protein</fullName>
    </submittedName>
</protein>
<feature type="compositionally biased region" description="Basic and acidic residues" evidence="7">
    <location>
        <begin position="84"/>
        <end position="101"/>
    </location>
</feature>
<dbReference type="SMART" id="SM00563">
    <property type="entry name" value="PlsC"/>
    <property type="match status" value="1"/>
</dbReference>
<dbReference type="InterPro" id="IPR014001">
    <property type="entry name" value="Helicase_ATP-bd"/>
</dbReference>
<feature type="compositionally biased region" description="Acidic residues" evidence="7">
    <location>
        <begin position="1882"/>
        <end position="1901"/>
    </location>
</feature>
<keyword evidence="6" id="KW-0175">Coiled coil</keyword>
<feature type="compositionally biased region" description="Basic and acidic residues" evidence="7">
    <location>
        <begin position="1740"/>
        <end position="1749"/>
    </location>
</feature>
<evidence type="ECO:0000256" key="7">
    <source>
        <dbReference type="SAM" id="MobiDB-lite"/>
    </source>
</evidence>
<sequence>MPRTLLQHLLQSDDESLAMFSGALILAVVMATLAYWVKRINTIPSATAKASVRRQQRRTSKDDMQSASEVRRRRQHSHVILAGDLRKETHGVESRSDDKQKPAKTITGETPRPKVKHHHKRGVDSGFSSDTPSDDGRESHPRPFPPTRPVEARESSAARHPVHTSSTPPSTQDEAPVHFLQEMFGDKLDSHQVSDIYTSCGGDVEAAVVRLTELEHIVPSWQVVHGLNQRRGFSVAAVAQTVQMPSLLLTPFAPKLVFEINSWLAGRVWQVMQYVFERRKKAHITFSGTRVPANESALVLCNHRSWTDIYMVHALAIRRGMLNYCKYFVKDSLKWLPFFGWGMWLMGMVFVKRNWLADHHKIAKMFARIKRDERKVYIISFGQIFSKERGLPVMNHVLVPRTKGFVATVNELRGSHVQCVYDLTLAYYHRPSRTVGMAPSMVRIHASRLDPEYDFHIHVRRYMIDGLPKEEEKLSAWDLRQTLEKGGDGLSKLLDVNDLGVDENDRDDADEGFSPSPPPASKGAFVAHSADAIDYSDFNETVPDDDERAGSVKRPATSLDAYQAQESKIRKLDEDDYDDEEEEAEEKKEPVMVNGLGYGVNGHAEQRVAPTANGTGGARNDKSSAVNGLGAEAKLVAKPAEPVDLKKVYPSFEKGSIPKFSELFATPHKQPTRLRQKIKKTLSDGFDYDVAQDGRVLFVKPIHRMDIKQERTKTLPAIEEFDYEDQAASDDEEHADIDLSDLKPEFEKALSKLPQEGKDYYAIVLDNWEDSILWGDNADVKTELDPNDAGELESIKVHQNYDFYNGDWVDTIIWDSRPRSNYFTKLTLNLNDANMLFDIASTEIAKPQVPEQRAPRRGRKPAIPRTFTYRQKEGQPSEEEMHRKLALDRFNLSDDRYYEAHAIDKMPRVRQTFGQIVVQHALPALRLQLPYFKIKLTKSELRSFHRPQLNLPPHSDITFSRVKATKKKKKDKKKDATQLMRSSRDISIKDNIPFVLFEYCEEYPPIIQNIGMGSYLINYYRKKDPKDNHIPQSDIGEPFVLDAGDASPFLNFGNVEPGETKPLLYNNLFRAPLFRQKPPPTDFLCIRHRYKGQIKYYIRDMPIVFTVGQTYPVQEVPGPHSRKITATLKNRLQVVAYRMMKRNGHHRLKAAKLLKHFPDYSDTQIRQRLKEFLEFHRKRGNESTGYWKPKSGVPVPTEDELRKMVTPEMICLYESMLFGERHLEDAGYGVTQDEEEEGDTTLEVEQQLAPWFATRNFINATQGKAMLKLYGAGDPTGRGEGFSFIRVSMKDIFLREGESAEEKLAQIEKRPKSAHRYNVAEQQQIYKEEINRIWKAQCASLSSEVEPVLSDHEGEEEGSEDEMDVDHGQRLLHGSRHGSPAFDRRVRQGSEFDDDDISVSGSVSSRSYNVGSHNKVLTIRRLVTDENGGTVWKHETVRDPSVINAYLRQRQLIEEEATSAEALQPTDDEEKNARMKKRIQAQLVKLKRNAERRRQRQFAKQAALAENPVLGLINKGKKEGQVRRCGNCGQLGHMKTNRSCPMFYVLNPNIERPPSAGAPPTPVPKVEEVVDQHQRRLLKLFPERLELFFIENMGRARARYNEKARASSRKPNQQPHAHARDGGLGKDAYASDEDAPMPVVENIDSNALIIEPKAKRTEIEHSVERPAKMSSKKKKRLEKYIERKLKKEDRVALFEKLATSSWSSDMLRSSRALGNVKETAKEKLRKALNEERAGLPISDPDARLFVSERDPDDSTTFDFTPAPSNTDSTPTKRSKKRRRVAKDLATEETNSMEQTSIAAADDTANGSHVTVEASTNADTPTVAPLPVTIVGSALKKTDGGSAPIVYKKRKKQQSTIPPAVRARYHKESSDSDTSFDSSDSANDSESDNVNEESSGSEESDDETRVTALKEVVAATEEIKELPAPREEPEYDSIKTALLEADKDREGLLPAADKAAFFVKVNRKPQIQQARMKLPVCSEEQQIMEAISHNTVVIICGETGSGKTTQVPQFLYEAGYSHSQSGRSRQMLSGIRAHHLSDNPGLIGVTQPRRVAAIRYDATTSSQTRIKFMTDGVLLRELAQDFLLTKYSAIIIDEAHERSLNTDILIGVVSRIIKLRKEMSKKADSDIKPLRIIIMSATLRVTDFTDNKNLFESIPPVIKVDARQFPVSIHFNRRTPGLDYVGEAYNKICKIHTRLPPGGIL</sequence>
<dbReference type="InterPro" id="IPR041670">
    <property type="entry name" value="Znf-CCHC_6"/>
</dbReference>
<dbReference type="SUPFAM" id="SSF52540">
    <property type="entry name" value="P-loop containing nucleoside triphosphate hydrolases"/>
    <property type="match status" value="1"/>
</dbReference>
<dbReference type="GO" id="GO:0017025">
    <property type="term" value="F:TBP-class protein binding"/>
    <property type="evidence" value="ECO:0007669"/>
    <property type="project" value="InterPro"/>
</dbReference>
<evidence type="ECO:0000259" key="9">
    <source>
        <dbReference type="PROSITE" id="PS51140"/>
    </source>
</evidence>
<feature type="compositionally biased region" description="Polar residues" evidence="7">
    <location>
        <begin position="1787"/>
        <end position="1797"/>
    </location>
</feature>
<evidence type="ECO:0000256" key="3">
    <source>
        <dbReference type="ARBA" id="ARBA00023015"/>
    </source>
</evidence>
<feature type="compositionally biased region" description="Acidic residues" evidence="7">
    <location>
        <begin position="1353"/>
        <end position="1364"/>
    </location>
</feature>
<feature type="compositionally biased region" description="Polar residues" evidence="7">
    <location>
        <begin position="1762"/>
        <end position="1771"/>
    </location>
</feature>
<dbReference type="InterPro" id="IPR040240">
    <property type="entry name" value="TAF1"/>
</dbReference>
<dbReference type="GO" id="GO:0051123">
    <property type="term" value="P:RNA polymerase II preinitiation complex assembly"/>
    <property type="evidence" value="ECO:0007669"/>
    <property type="project" value="TreeGrafter"/>
</dbReference>
<dbReference type="OrthoDB" id="5752at2759"/>
<reference evidence="11 12" key="1">
    <citation type="journal article" date="2017" name="Mycologia">
        <title>Bifiguratus adelaidae, gen. et sp. nov., a new member of Mucoromycotina in endophytic and soil-dwelling habitats.</title>
        <authorList>
            <person name="Torres-Cruz T.J."/>
            <person name="Billingsley Tobias T.L."/>
            <person name="Almatruk M."/>
            <person name="Hesse C."/>
            <person name="Kuske C.R."/>
            <person name="Desiro A."/>
            <person name="Benucci G.M."/>
            <person name="Bonito G."/>
            <person name="Stajich J.E."/>
            <person name="Dunlap C."/>
            <person name="Arnold A.E."/>
            <person name="Porras-Alfaro A."/>
        </authorList>
    </citation>
    <scope>NUCLEOTIDE SEQUENCE [LARGE SCALE GENOMIC DNA]</scope>
    <source>
        <strain evidence="11 12">AZ0501</strain>
    </source>
</reference>
<dbReference type="InterPro" id="IPR002123">
    <property type="entry name" value="Plipid/glycerol_acylTrfase"/>
</dbReference>
<dbReference type="PROSITE" id="PS00690">
    <property type="entry name" value="DEAH_ATP_HELICASE"/>
    <property type="match status" value="1"/>
</dbReference>
<keyword evidence="3" id="KW-0805">Transcription regulation</keyword>
<dbReference type="PROSITE" id="PS51140">
    <property type="entry name" value="CUE"/>
    <property type="match status" value="1"/>
</dbReference>
<keyword evidence="4" id="KW-0804">Transcription</keyword>
<comment type="caution">
    <text evidence="11">The sequence shown here is derived from an EMBL/GenBank/DDBJ whole genome shotgun (WGS) entry which is preliminary data.</text>
</comment>
<gene>
    <name evidence="11" type="ORF">BZG36_00761</name>
</gene>
<evidence type="ECO:0000256" key="4">
    <source>
        <dbReference type="ARBA" id="ARBA00023163"/>
    </source>
</evidence>
<dbReference type="PROSITE" id="PS51192">
    <property type="entry name" value="HELICASE_ATP_BIND_1"/>
    <property type="match status" value="1"/>
</dbReference>
<keyword evidence="8" id="KW-1133">Transmembrane helix</keyword>
<dbReference type="InterPro" id="IPR002464">
    <property type="entry name" value="DNA/RNA_helicase_DEAH_CS"/>
</dbReference>
<feature type="compositionally biased region" description="Acidic residues" evidence="7">
    <location>
        <begin position="574"/>
        <end position="584"/>
    </location>
</feature>
<feature type="domain" description="Helicase ATP-binding" evidence="10">
    <location>
        <begin position="1983"/>
        <end position="2156"/>
    </location>
</feature>
<dbReference type="Gene3D" id="3.40.50.300">
    <property type="entry name" value="P-loop containing nucleotide triphosphate hydrolases"/>
    <property type="match status" value="2"/>
</dbReference>
<evidence type="ECO:0000256" key="2">
    <source>
        <dbReference type="ARBA" id="ARBA00022801"/>
    </source>
</evidence>
<dbReference type="Pfam" id="PF12157">
    <property type="entry name" value="DUF3591"/>
    <property type="match status" value="1"/>
</dbReference>
<name>A0A261Y6E1_9FUNG</name>
<dbReference type="GO" id="GO:0043130">
    <property type="term" value="F:ubiquitin binding"/>
    <property type="evidence" value="ECO:0007669"/>
    <property type="project" value="InterPro"/>
</dbReference>
<dbReference type="InterPro" id="IPR003892">
    <property type="entry name" value="CUE"/>
</dbReference>
<feature type="region of interest" description="Disordered" evidence="7">
    <location>
        <begin position="501"/>
        <end position="524"/>
    </location>
</feature>
<dbReference type="SUPFAM" id="SSF69593">
    <property type="entry name" value="Glycerol-3-phosphate (1)-acyltransferase"/>
    <property type="match status" value="1"/>
</dbReference>
<accession>A0A261Y6E1</accession>
<feature type="transmembrane region" description="Helical" evidence="8">
    <location>
        <begin position="333"/>
        <end position="351"/>
    </location>
</feature>
<dbReference type="SMART" id="SM00487">
    <property type="entry name" value="DEXDc"/>
    <property type="match status" value="1"/>
</dbReference>
<comment type="subcellular location">
    <subcellularLocation>
        <location evidence="1">Nucleus</location>
    </subcellularLocation>
</comment>
<feature type="coiled-coil region" evidence="6">
    <location>
        <begin position="1443"/>
        <end position="1496"/>
    </location>
</feature>
<feature type="compositionally biased region" description="Low complexity" evidence="7">
    <location>
        <begin position="1871"/>
        <end position="1881"/>
    </location>
</feature>
<evidence type="ECO:0000259" key="10">
    <source>
        <dbReference type="PROSITE" id="PS51192"/>
    </source>
</evidence>
<feature type="region of interest" description="Disordered" evidence="7">
    <location>
        <begin position="1731"/>
        <end position="1905"/>
    </location>
</feature>
<dbReference type="InterPro" id="IPR027417">
    <property type="entry name" value="P-loop_NTPase"/>
</dbReference>
<evidence type="ECO:0000256" key="1">
    <source>
        <dbReference type="ARBA" id="ARBA00004123"/>
    </source>
</evidence>
<dbReference type="Proteomes" id="UP000242875">
    <property type="component" value="Unassembled WGS sequence"/>
</dbReference>
<keyword evidence="8" id="KW-0472">Membrane</keyword>
<dbReference type="GO" id="GO:0016787">
    <property type="term" value="F:hydrolase activity"/>
    <property type="evidence" value="ECO:0007669"/>
    <property type="project" value="UniProtKB-KW"/>
</dbReference>
<evidence type="ECO:0000313" key="11">
    <source>
        <dbReference type="EMBL" id="OZJ06220.1"/>
    </source>
</evidence>
<dbReference type="GO" id="GO:0004402">
    <property type="term" value="F:histone acetyltransferase activity"/>
    <property type="evidence" value="ECO:0007669"/>
    <property type="project" value="InterPro"/>
</dbReference>
<feature type="non-terminal residue" evidence="11">
    <location>
        <position position="2200"/>
    </location>
</feature>
<dbReference type="Pfam" id="PF15288">
    <property type="entry name" value="zf-CCHC_6"/>
    <property type="match status" value="1"/>
</dbReference>
<dbReference type="GO" id="GO:0005669">
    <property type="term" value="C:transcription factor TFIID complex"/>
    <property type="evidence" value="ECO:0007669"/>
    <property type="project" value="InterPro"/>
</dbReference>
<feature type="domain" description="CUE" evidence="9">
    <location>
        <begin position="172"/>
        <end position="216"/>
    </location>
</feature>
<proteinExistence type="predicted"/>
<feature type="region of interest" description="Disordered" evidence="7">
    <location>
        <begin position="1601"/>
        <end position="1632"/>
    </location>
</feature>
<feature type="compositionally biased region" description="Polar residues" evidence="7">
    <location>
        <begin position="1804"/>
        <end position="1819"/>
    </location>
</feature>
<feature type="transmembrane region" description="Helical" evidence="8">
    <location>
        <begin position="16"/>
        <end position="37"/>
    </location>
</feature>
<dbReference type="GO" id="GO:0016251">
    <property type="term" value="F:RNA polymerase II general transcription initiation factor activity"/>
    <property type="evidence" value="ECO:0007669"/>
    <property type="project" value="InterPro"/>
</dbReference>
<keyword evidence="8" id="KW-0812">Transmembrane</keyword>
<feature type="region of interest" description="Disordered" evidence="7">
    <location>
        <begin position="1345"/>
        <end position="1365"/>
    </location>
</feature>
<organism evidence="11 12">
    <name type="scientific">Bifiguratus adelaidae</name>
    <dbReference type="NCBI Taxonomy" id="1938954"/>
    <lineage>
        <taxon>Eukaryota</taxon>
        <taxon>Fungi</taxon>
        <taxon>Fungi incertae sedis</taxon>
        <taxon>Mucoromycota</taxon>
        <taxon>Mucoromycotina</taxon>
        <taxon>Endogonomycetes</taxon>
        <taxon>Endogonales</taxon>
        <taxon>Endogonales incertae sedis</taxon>
        <taxon>Bifiguratus</taxon>
    </lineage>
</organism>
<dbReference type="PANTHER" id="PTHR13900:SF0">
    <property type="entry name" value="TRANSCRIPTION INITIATION FACTOR TFIID SUBUNIT 1"/>
    <property type="match status" value="1"/>
</dbReference>
<dbReference type="Pfam" id="PF01553">
    <property type="entry name" value="Acyltransferase"/>
    <property type="match status" value="1"/>
</dbReference>
<dbReference type="CDD" id="cd14279">
    <property type="entry name" value="CUE"/>
    <property type="match status" value="1"/>
</dbReference>
<dbReference type="PANTHER" id="PTHR13900">
    <property type="entry name" value="TRANSCRIPTION INITIATION FACTOR TFIID"/>
    <property type="match status" value="1"/>
</dbReference>
<dbReference type="EMBL" id="MVBO01000005">
    <property type="protein sequence ID" value="OZJ06220.1"/>
    <property type="molecule type" value="Genomic_DNA"/>
</dbReference>
<feature type="compositionally biased region" description="Acidic residues" evidence="7">
    <location>
        <begin position="501"/>
        <end position="511"/>
    </location>
</feature>
<evidence type="ECO:0000313" key="12">
    <source>
        <dbReference type="Proteomes" id="UP000242875"/>
    </source>
</evidence>